<dbReference type="Proteomes" id="UP000567293">
    <property type="component" value="Unassembled WGS sequence"/>
</dbReference>
<accession>A0A7V8SZX6</accession>
<dbReference type="EMBL" id="JACDQQ010002508">
    <property type="protein sequence ID" value="MBA0088456.1"/>
    <property type="molecule type" value="Genomic_DNA"/>
</dbReference>
<keyword evidence="2" id="KW-1185">Reference proteome</keyword>
<feature type="non-terminal residue" evidence="1">
    <location>
        <position position="486"/>
    </location>
</feature>
<feature type="non-terminal residue" evidence="1">
    <location>
        <position position="1"/>
    </location>
</feature>
<proteinExistence type="predicted"/>
<comment type="caution">
    <text evidence="1">The sequence shown here is derived from an EMBL/GenBank/DDBJ whole genome shotgun (WGS) entry which is preliminary data.</text>
</comment>
<dbReference type="AlphaFoldDB" id="A0A7V8SZX6"/>
<evidence type="ECO:0000313" key="2">
    <source>
        <dbReference type="Proteomes" id="UP000567293"/>
    </source>
</evidence>
<sequence>PVFTANATAGGPYTVNASASGVATQASFSLTNLSTVSNITLVQHRNIDASTQTNNSLAFANNTTAGNFIAVAIRGSASSSQVFTVSDSSGNTYKQAFSIGLTASAETFAIFYAENINGGADKVAVTQSILGTLRFAILEYSGVATSNSLDGTATAQGNNASPNSGNLTTTANGDLLLATIITKSSGTYTAAGSYNIEETIQPAPNTKIVAEDQLQSAAGSVSAGVSLGASDVWGAGLAAFRSTSGAVAPISVSISPNSASVPAGYGTQAFTDTVSNDFLNRGATWSLSGAGCSGSTCGTLSRVTTTSVLYTAPSSIPSPATVTLTATSIGDGTKSASAAITVTQGVLTVVVSPKRAAVTLSSSPVQFTGNVYNDAQNLGVTWQVDGNNGGTAASGTISATGLYTPGTQPGQHTITAVSNANASVSGSALMAVTDLAGVYTNHNDNARTGQNLKEYGLTTATVTPSTFGLLYSCPVDGYVYAQPLWA</sequence>
<reference evidence="1" key="1">
    <citation type="submission" date="2020-06" db="EMBL/GenBank/DDBJ databases">
        <title>Legume-microbial interactions unlock mineral nutrients during tropical forest succession.</title>
        <authorList>
            <person name="Epihov D.Z."/>
        </authorList>
    </citation>
    <scope>NUCLEOTIDE SEQUENCE [LARGE SCALE GENOMIC DNA]</scope>
    <source>
        <strain evidence="1">Pan2503</strain>
    </source>
</reference>
<evidence type="ECO:0000313" key="1">
    <source>
        <dbReference type="EMBL" id="MBA0088456.1"/>
    </source>
</evidence>
<organism evidence="1 2">
    <name type="scientific">Candidatus Acidiferrum panamense</name>
    <dbReference type="NCBI Taxonomy" id="2741543"/>
    <lineage>
        <taxon>Bacteria</taxon>
        <taxon>Pseudomonadati</taxon>
        <taxon>Acidobacteriota</taxon>
        <taxon>Terriglobia</taxon>
        <taxon>Candidatus Acidiferrales</taxon>
        <taxon>Candidatus Acidiferrum</taxon>
    </lineage>
</organism>
<name>A0A7V8SZX6_9BACT</name>
<protein>
    <submittedName>
        <fullName evidence="1">Uncharacterized protein</fullName>
    </submittedName>
</protein>
<gene>
    <name evidence="1" type="ORF">HRJ53_26010</name>
</gene>